<organism evidence="1 2">
    <name type="scientific">Trifolium medium</name>
    <dbReference type="NCBI Taxonomy" id="97028"/>
    <lineage>
        <taxon>Eukaryota</taxon>
        <taxon>Viridiplantae</taxon>
        <taxon>Streptophyta</taxon>
        <taxon>Embryophyta</taxon>
        <taxon>Tracheophyta</taxon>
        <taxon>Spermatophyta</taxon>
        <taxon>Magnoliopsida</taxon>
        <taxon>eudicotyledons</taxon>
        <taxon>Gunneridae</taxon>
        <taxon>Pentapetalae</taxon>
        <taxon>rosids</taxon>
        <taxon>fabids</taxon>
        <taxon>Fabales</taxon>
        <taxon>Fabaceae</taxon>
        <taxon>Papilionoideae</taxon>
        <taxon>50 kb inversion clade</taxon>
        <taxon>NPAAA clade</taxon>
        <taxon>Hologalegina</taxon>
        <taxon>IRL clade</taxon>
        <taxon>Trifolieae</taxon>
        <taxon>Trifolium</taxon>
    </lineage>
</organism>
<feature type="non-terminal residue" evidence="1">
    <location>
        <position position="47"/>
    </location>
</feature>
<keyword evidence="2" id="KW-1185">Reference proteome</keyword>
<name>A0A392VWL7_9FABA</name>
<dbReference type="EMBL" id="LXQA011262232">
    <property type="protein sequence ID" value="MCI91075.1"/>
    <property type="molecule type" value="Genomic_DNA"/>
</dbReference>
<reference evidence="1 2" key="1">
    <citation type="journal article" date="2018" name="Front. Plant Sci.">
        <title>Red Clover (Trifolium pratense) and Zigzag Clover (T. medium) - A Picture of Genomic Similarities and Differences.</title>
        <authorList>
            <person name="Dluhosova J."/>
            <person name="Istvanek J."/>
            <person name="Nedelnik J."/>
            <person name="Repkova J."/>
        </authorList>
    </citation>
    <scope>NUCLEOTIDE SEQUENCE [LARGE SCALE GENOMIC DNA]</scope>
    <source>
        <strain evidence="2">cv. 10/8</strain>
        <tissue evidence="1">Leaf</tissue>
    </source>
</reference>
<protein>
    <submittedName>
        <fullName evidence="1">Uncharacterized protein</fullName>
    </submittedName>
</protein>
<dbReference type="AlphaFoldDB" id="A0A392VWL7"/>
<dbReference type="Proteomes" id="UP000265520">
    <property type="component" value="Unassembled WGS sequence"/>
</dbReference>
<evidence type="ECO:0000313" key="1">
    <source>
        <dbReference type="EMBL" id="MCI91075.1"/>
    </source>
</evidence>
<proteinExistence type="predicted"/>
<comment type="caution">
    <text evidence="1">The sequence shown here is derived from an EMBL/GenBank/DDBJ whole genome shotgun (WGS) entry which is preliminary data.</text>
</comment>
<evidence type="ECO:0000313" key="2">
    <source>
        <dbReference type="Proteomes" id="UP000265520"/>
    </source>
</evidence>
<sequence length="47" mass="4888">MVLQSDSTTTSLSPKSEAICTAMSKAVASAVHFGPPRVGLSPPRFLL</sequence>
<accession>A0A392VWL7</accession>